<dbReference type="GO" id="GO:0000272">
    <property type="term" value="P:polysaccharide catabolic process"/>
    <property type="evidence" value="ECO:0007669"/>
    <property type="project" value="UniProtKB-KW"/>
</dbReference>
<dbReference type="SUPFAM" id="SSF49785">
    <property type="entry name" value="Galactose-binding domain-like"/>
    <property type="match status" value="2"/>
</dbReference>
<dbReference type="InterPro" id="IPR015919">
    <property type="entry name" value="Cadherin-like_sf"/>
</dbReference>
<dbReference type="RefSeq" id="WP_196420787.1">
    <property type="nucleotide sequence ID" value="NZ_JADQTO010000050.1"/>
</dbReference>
<feature type="region of interest" description="Disordered" evidence="3">
    <location>
        <begin position="740"/>
        <end position="807"/>
    </location>
</feature>
<dbReference type="GO" id="GO:0005509">
    <property type="term" value="F:calcium ion binding"/>
    <property type="evidence" value="ECO:0007669"/>
    <property type="project" value="InterPro"/>
</dbReference>
<feature type="domain" description="Fibronectin type-III" evidence="4">
    <location>
        <begin position="1"/>
        <end position="84"/>
    </location>
</feature>
<proteinExistence type="predicted"/>
<evidence type="ECO:0000256" key="2">
    <source>
        <dbReference type="ARBA" id="ARBA00023326"/>
    </source>
</evidence>
<dbReference type="SUPFAM" id="SSF49313">
    <property type="entry name" value="Cadherin-like"/>
    <property type="match status" value="2"/>
</dbReference>
<reference evidence="5" key="1">
    <citation type="submission" date="2020-11" db="EMBL/GenBank/DDBJ databases">
        <title>Isolation and identification of active actinomycetes.</title>
        <authorList>
            <person name="Sun X."/>
        </authorList>
    </citation>
    <scope>NUCLEOTIDE SEQUENCE</scope>
    <source>
        <strain evidence="5">NEAU-A11</strain>
    </source>
</reference>
<dbReference type="AlphaFoldDB" id="A0A931CMB9"/>
<evidence type="ECO:0000256" key="3">
    <source>
        <dbReference type="SAM" id="MobiDB-lite"/>
    </source>
</evidence>
<evidence type="ECO:0000256" key="1">
    <source>
        <dbReference type="ARBA" id="ARBA00023295"/>
    </source>
</evidence>
<protein>
    <submittedName>
        <fullName evidence="5">Ig domain-containing protein</fullName>
    </submittedName>
</protein>
<gene>
    <name evidence="5" type="ORF">I4J89_47185</name>
</gene>
<dbReference type="InterPro" id="IPR008979">
    <property type="entry name" value="Galactose-bd-like_sf"/>
</dbReference>
<dbReference type="Pfam" id="PF05345">
    <property type="entry name" value="He_PIG"/>
    <property type="match status" value="2"/>
</dbReference>
<keyword evidence="6" id="KW-1185">Reference proteome</keyword>
<comment type="caution">
    <text evidence="5">The sequence shown here is derived from an EMBL/GenBank/DDBJ whole genome shotgun (WGS) entry which is preliminary data.</text>
</comment>
<keyword evidence="1" id="KW-0378">Hydrolase</keyword>
<keyword evidence="2" id="KW-0624">Polysaccharide degradation</keyword>
<feature type="domain" description="Fibronectin type-III" evidence="4">
    <location>
        <begin position="250"/>
        <end position="334"/>
    </location>
</feature>
<feature type="non-terminal residue" evidence="5">
    <location>
        <position position="1"/>
    </location>
</feature>
<feature type="compositionally biased region" description="Polar residues" evidence="3">
    <location>
        <begin position="759"/>
        <end position="775"/>
    </location>
</feature>
<dbReference type="InterPro" id="IPR003961">
    <property type="entry name" value="FN3_dom"/>
</dbReference>
<dbReference type="GO" id="GO:0016798">
    <property type="term" value="F:hydrolase activity, acting on glycosyl bonds"/>
    <property type="evidence" value="ECO:0007669"/>
    <property type="project" value="UniProtKB-KW"/>
</dbReference>
<evidence type="ECO:0000259" key="4">
    <source>
        <dbReference type="PROSITE" id="PS50853"/>
    </source>
</evidence>
<dbReference type="SMART" id="SM00060">
    <property type="entry name" value="FN3"/>
    <property type="match status" value="2"/>
</dbReference>
<sequence>PTGVTARAEGPQTVHLAWAEVPGAAGYYIHRNEQVVKKTIGTWPAYIDRQLEGVTTYRYQISAYDADGDISPLSAIATATTEPAPAAPVNYARCAAADGKPGCTYTASIPADAAYPDTNGGELTDGVHGTAGYGPAWQGRNNVSVYSFTVDLGANRPITEINSSWLQAINDFTVLPPSITYLISTDGITFHHAAYIDRPAVSSANQTVTYRAISLNTTARYIKAELDGSNVWTMPDEIEARGTQPIGLDTPTGVTARAEGPQTVHLAWAEVPGAAGYYIHRNEQVVKKTIGTWPAYIDRQLEGVTTYRYQISAYDADGDISPLSAIATATTEPAPAAPVNYARCAAADGKPGCTYTASIPADAAYPDTNGGELTDGVHGTAGYGPAWQGRNNVSVYSFTVDLGANRPITEINSSWLQAINDFTVLPPSITYLISTDGITFHHAAYIDRPAVSSANQTVTYRAISLNTTARYIKAELDGSNVWTMPDEIEARGPTATGALTLTNPGAQAGSVTVEENRPMDATGGSQPYRWTATNLPAGLTIDADTGVIAGTPTVLDTRTATVTVTDAAGVSRTATFTWAIATPVTIDHDVSLFATIGQETNIPLRASGGVGSYRWSAGGLPAGLTMNAATGVITGRAADMLEESTTVSVTLTATDSAGRYTTWDTWFHVTQRVIVDLQRDLPRNKEVHVSAQDVGSYVVQVVDLTAGKVLPVTNLPNRTALLDYKATGAHTFIARISREDGSDVQATGRRSSISRKSDQLSGATSGKPSSATKSSTRTRVRRFPPYSCTPCRRGTSPAHPNHSRSRT</sequence>
<dbReference type="SUPFAM" id="SSF49265">
    <property type="entry name" value="Fibronectin type III"/>
    <property type="match status" value="2"/>
</dbReference>
<keyword evidence="2" id="KW-0119">Carbohydrate metabolism</keyword>
<dbReference type="PROSITE" id="PS50853">
    <property type="entry name" value="FN3"/>
    <property type="match status" value="2"/>
</dbReference>
<keyword evidence="1" id="KW-0326">Glycosidase</keyword>
<evidence type="ECO:0000313" key="6">
    <source>
        <dbReference type="Proteomes" id="UP000598146"/>
    </source>
</evidence>
<evidence type="ECO:0000313" key="5">
    <source>
        <dbReference type="EMBL" id="MBG0569021.1"/>
    </source>
</evidence>
<dbReference type="GO" id="GO:0016020">
    <property type="term" value="C:membrane"/>
    <property type="evidence" value="ECO:0007669"/>
    <property type="project" value="InterPro"/>
</dbReference>
<accession>A0A931CMB9</accession>
<dbReference type="Gene3D" id="2.60.40.10">
    <property type="entry name" value="Immunoglobulins"/>
    <property type="match status" value="4"/>
</dbReference>
<dbReference type="InterPro" id="IPR013783">
    <property type="entry name" value="Ig-like_fold"/>
</dbReference>
<dbReference type="Proteomes" id="UP000598146">
    <property type="component" value="Unassembled WGS sequence"/>
</dbReference>
<dbReference type="InterPro" id="IPR036116">
    <property type="entry name" value="FN3_sf"/>
</dbReference>
<dbReference type="Gene3D" id="2.60.120.260">
    <property type="entry name" value="Galactose-binding domain-like"/>
    <property type="match status" value="2"/>
</dbReference>
<dbReference type="EMBL" id="JADQTO010000050">
    <property type="protein sequence ID" value="MBG0569021.1"/>
    <property type="molecule type" value="Genomic_DNA"/>
</dbReference>
<name>A0A931CMB9_9ACTN</name>
<organism evidence="5 6">
    <name type="scientific">Actinoplanes aureus</name>
    <dbReference type="NCBI Taxonomy" id="2792083"/>
    <lineage>
        <taxon>Bacteria</taxon>
        <taxon>Bacillati</taxon>
        <taxon>Actinomycetota</taxon>
        <taxon>Actinomycetes</taxon>
        <taxon>Micromonosporales</taxon>
        <taxon>Micromonosporaceae</taxon>
        <taxon>Actinoplanes</taxon>
    </lineage>
</organism>